<keyword evidence="7 8" id="KW-0694">RNA-binding</keyword>
<comment type="function">
    <text evidence="8">3'-5'-exoribonuclease that specifically recognizes RNAs polyuridylated at their 3' end and mediates their degradation. Component of an exosome-independent RNA degradation pathway that mediates degradation of cytoplasmic mRNAs that have been deadenylated and subsequently uridylated at their 3'.</text>
</comment>
<comment type="caution">
    <text evidence="11">The sequence shown here is derived from an EMBL/GenBank/DDBJ whole genome shotgun (WGS) entry which is preliminary data.</text>
</comment>
<keyword evidence="3 8" id="KW-0479">Metal-binding</keyword>
<dbReference type="Pfam" id="PF00773">
    <property type="entry name" value="RNB"/>
    <property type="match status" value="1"/>
</dbReference>
<feature type="compositionally biased region" description="Acidic residues" evidence="9">
    <location>
        <begin position="355"/>
        <end position="372"/>
    </location>
</feature>
<feature type="domain" description="RNB" evidence="10">
    <location>
        <begin position="519"/>
        <end position="866"/>
    </location>
</feature>
<dbReference type="InterPro" id="IPR001900">
    <property type="entry name" value="RNase_II/R"/>
</dbReference>
<name>A0A9Q0YIT3_HOLLE</name>
<feature type="region of interest" description="Disordered" evidence="9">
    <location>
        <begin position="1"/>
        <end position="175"/>
    </location>
</feature>
<evidence type="ECO:0000256" key="8">
    <source>
        <dbReference type="HAMAP-Rule" id="MF_03045"/>
    </source>
</evidence>
<protein>
    <recommendedName>
        <fullName evidence="8">DIS3-like exonuclease 2</fullName>
        <ecNumber evidence="8">3.1.13.-</ecNumber>
    </recommendedName>
</protein>
<feature type="compositionally biased region" description="Basic and acidic residues" evidence="9">
    <location>
        <begin position="115"/>
        <end position="124"/>
    </location>
</feature>
<feature type="binding site" evidence="8">
    <location>
        <position position="531"/>
    </location>
    <ligand>
        <name>Mg(2+)</name>
        <dbReference type="ChEBI" id="CHEBI:18420"/>
    </ligand>
</feature>
<feature type="compositionally biased region" description="Acidic residues" evidence="9">
    <location>
        <begin position="30"/>
        <end position="40"/>
    </location>
</feature>
<dbReference type="Gene3D" id="2.40.50.700">
    <property type="match status" value="1"/>
</dbReference>
<feature type="compositionally biased region" description="Low complexity" evidence="9">
    <location>
        <begin position="12"/>
        <end position="29"/>
    </location>
</feature>
<keyword evidence="1 8" id="KW-0963">Cytoplasm</keyword>
<evidence type="ECO:0000313" key="11">
    <source>
        <dbReference type="EMBL" id="KAJ8021344.1"/>
    </source>
</evidence>
<dbReference type="InterPro" id="IPR041093">
    <property type="entry name" value="Dis3l2-like_C"/>
</dbReference>
<dbReference type="SMART" id="SM00955">
    <property type="entry name" value="RNB"/>
    <property type="match status" value="1"/>
</dbReference>
<dbReference type="Gene3D" id="2.40.50.140">
    <property type="entry name" value="Nucleic acid-binding proteins"/>
    <property type="match status" value="1"/>
</dbReference>
<comment type="cofactor">
    <cofactor evidence="8">
        <name>Mg(2+)</name>
        <dbReference type="ChEBI" id="CHEBI:18420"/>
    </cofactor>
    <cofactor evidence="8">
        <name>Mn(2+)</name>
        <dbReference type="ChEBI" id="CHEBI:29035"/>
    </cofactor>
</comment>
<keyword evidence="5 8" id="KW-0269">Exonuclease</keyword>
<dbReference type="GO" id="GO:0000932">
    <property type="term" value="C:P-body"/>
    <property type="evidence" value="ECO:0007669"/>
    <property type="project" value="UniProtKB-SubCell"/>
</dbReference>
<evidence type="ECO:0000256" key="4">
    <source>
        <dbReference type="ARBA" id="ARBA00022801"/>
    </source>
</evidence>
<dbReference type="Gene3D" id="2.40.50.690">
    <property type="match status" value="1"/>
</dbReference>
<sequence length="1011" mass="113874">MASQSNISYLGSDVSQSLALSQSAYSASEEASEIVAPEEPDGTHNKNSGHNLEDRKQKKHRRRRKSATKGRHPTDHDDHQDTSESAQDRQKPTKKKGKVPSHKATTPQTGKFPPFRREKIDSGRVEGAAAYEEEMAKQRRKRKSKKRGEKGDDEPDGGQAKSGTPKKQQERFRPCEPYWSRENVMRELKNGNLIQGSIRINPKKYSEAYIDSPDGGCDIFIEGMHCRNRALQDDVVAVQLLPQDKWKVKVTDGNLEATILSENFMKLGFGEADRSIQNDSEAVLADISCTSSGDEDAQPKTPSNETMKGMQLGKSFDSLDNDSEISSEESSCSGDNGIREGASGGYQRLPQEVSQEQEDQHVDEEAEMESEPFVESEVKYIKTGKVVFILEKKHTRLCRGHLKIQNNPKARDAMFSPLDSGLPRLYIPLKQCPPDFVVNPGKYANTLFVARVLTWSEQSAVARGTLERVLGHVGEIEAETKGFLMEHGVDDSEFTHLVTQCLPVDVKNWKIPETEFDCRQDLRSQCIFTIDPSTARDLDDALSCKVLADGTYEVGVHIADVSFFIQENTPLDFVAAQRATSVYLVQKVVPMLPRPLCEHLCSLNPNEDKLTFSFIWKLNEQGEILEEWCGKTIIRSCVKLSYDHAQDAIEGRVAEDISLPEISGFTSKQVFECVNNLDKIAKNLRHARFSGGALRLDQVKLQFNLDLSTGLPEAFSVYQQKDSNRLVEEFMLMANMAAAKRIRTAYPNKAFLRRHPEPKEHMMEDLKVLLEERGIDIDISSAGSLQASLVKYLKDDLESRGKFQILQVLFSKPMQRALYFCTGTINKEEKYRHYALNVPLYTHFTSPIRRYADVIVHRQLAASLECGPTPTKEVEDLKLQASLCNVKKDQAKKVDELSRQMYFAIFVKEKGPFEEVGMVMAVLDYSFDVLVLKLGVVKRVYCNAKGLPYSYQHVKGERDSHLILTWPDDDRGGPPVTAKVSLFSQVVVFLKADDKPLKYSAYIKKPDETAK</sequence>
<keyword evidence="4 8" id="KW-0378">Hydrolase</keyword>
<dbReference type="PANTHER" id="PTHR23355:SF9">
    <property type="entry name" value="DIS3-LIKE EXONUCLEASE 2"/>
    <property type="match status" value="1"/>
</dbReference>
<feature type="site" description="Important for catalytic activity" evidence="8">
    <location>
        <position position="539"/>
    </location>
</feature>
<dbReference type="InterPro" id="IPR028591">
    <property type="entry name" value="DIS3L2"/>
</dbReference>
<accession>A0A9Q0YIT3</accession>
<keyword evidence="6 8" id="KW-0460">Magnesium</keyword>
<feature type="compositionally biased region" description="Basic and acidic residues" evidence="9">
    <location>
        <begin position="72"/>
        <end position="91"/>
    </location>
</feature>
<dbReference type="PROSITE" id="PS01175">
    <property type="entry name" value="RIBONUCLEASE_II"/>
    <property type="match status" value="1"/>
</dbReference>
<evidence type="ECO:0000259" key="10">
    <source>
        <dbReference type="SMART" id="SM00955"/>
    </source>
</evidence>
<keyword evidence="12" id="KW-1185">Reference proteome</keyword>
<dbReference type="GO" id="GO:0008266">
    <property type="term" value="F:poly(U) RNA binding"/>
    <property type="evidence" value="ECO:0007669"/>
    <property type="project" value="UniProtKB-ARBA"/>
</dbReference>
<feature type="compositionally biased region" description="Basic residues" evidence="9">
    <location>
        <begin position="57"/>
        <end position="71"/>
    </location>
</feature>
<keyword evidence="2 8" id="KW-0540">Nuclease</keyword>
<dbReference type="InterPro" id="IPR012340">
    <property type="entry name" value="NA-bd_OB-fold"/>
</dbReference>
<feature type="compositionally biased region" description="Basic residues" evidence="9">
    <location>
        <begin position="92"/>
        <end position="101"/>
    </location>
</feature>
<gene>
    <name evidence="11" type="ORF">HOLleu_38512</name>
</gene>
<dbReference type="GO" id="GO:0010587">
    <property type="term" value="P:miRNA catabolic process"/>
    <property type="evidence" value="ECO:0007669"/>
    <property type="project" value="TreeGrafter"/>
</dbReference>
<reference evidence="11" key="1">
    <citation type="submission" date="2021-10" db="EMBL/GenBank/DDBJ databases">
        <title>Tropical sea cucumber genome reveals ecological adaptation and Cuvierian tubules defense mechanism.</title>
        <authorList>
            <person name="Chen T."/>
        </authorList>
    </citation>
    <scope>NUCLEOTIDE SEQUENCE</scope>
    <source>
        <strain evidence="11">Nanhai2018</strain>
        <tissue evidence="11">Muscle</tissue>
    </source>
</reference>
<evidence type="ECO:0000256" key="2">
    <source>
        <dbReference type="ARBA" id="ARBA00022722"/>
    </source>
</evidence>
<comment type="subcellular location">
    <subcellularLocation>
        <location evidence="8">Cytoplasm</location>
    </subcellularLocation>
    <subcellularLocation>
        <location evidence="8">Cytoplasm</location>
        <location evidence="8">P-body</location>
    </subcellularLocation>
</comment>
<dbReference type="GO" id="GO:1990074">
    <property type="term" value="P:polyuridylation-dependent mRNA catabolic process"/>
    <property type="evidence" value="ECO:0007669"/>
    <property type="project" value="UniProtKB-UniRule"/>
</dbReference>
<feature type="compositionally biased region" description="Basic residues" evidence="9">
    <location>
        <begin position="138"/>
        <end position="148"/>
    </location>
</feature>
<dbReference type="OrthoDB" id="372421at2759"/>
<dbReference type="HAMAP" id="MF_03045">
    <property type="entry name" value="DIS3L2"/>
    <property type="match status" value="1"/>
</dbReference>
<evidence type="ECO:0000313" key="12">
    <source>
        <dbReference type="Proteomes" id="UP001152320"/>
    </source>
</evidence>
<dbReference type="AlphaFoldDB" id="A0A9Q0YIT3"/>
<dbReference type="InterPro" id="IPR033771">
    <property type="entry name" value="Rrp44_CSD1"/>
</dbReference>
<dbReference type="GO" id="GO:0000175">
    <property type="term" value="F:3'-5'-RNA exonuclease activity"/>
    <property type="evidence" value="ECO:0007669"/>
    <property type="project" value="UniProtKB-UniRule"/>
</dbReference>
<dbReference type="Proteomes" id="UP001152320">
    <property type="component" value="Chromosome 21"/>
</dbReference>
<evidence type="ECO:0000256" key="3">
    <source>
        <dbReference type="ARBA" id="ARBA00022723"/>
    </source>
</evidence>
<proteinExistence type="inferred from homology"/>
<organism evidence="11 12">
    <name type="scientific">Holothuria leucospilota</name>
    <name type="common">Black long sea cucumber</name>
    <name type="synonym">Mertensiothuria leucospilota</name>
    <dbReference type="NCBI Taxonomy" id="206669"/>
    <lineage>
        <taxon>Eukaryota</taxon>
        <taxon>Metazoa</taxon>
        <taxon>Echinodermata</taxon>
        <taxon>Eleutherozoa</taxon>
        <taxon>Echinozoa</taxon>
        <taxon>Holothuroidea</taxon>
        <taxon>Aspidochirotacea</taxon>
        <taxon>Aspidochirotida</taxon>
        <taxon>Holothuriidae</taxon>
        <taxon>Holothuria</taxon>
    </lineage>
</organism>
<dbReference type="GO" id="GO:0000956">
    <property type="term" value="P:nuclear-transcribed mRNA catabolic process"/>
    <property type="evidence" value="ECO:0007669"/>
    <property type="project" value="UniProtKB-UniRule"/>
</dbReference>
<dbReference type="Pfam" id="PF17877">
    <property type="entry name" value="Dis3l2_C_term"/>
    <property type="match status" value="1"/>
</dbReference>
<feature type="binding site" evidence="8">
    <location>
        <position position="540"/>
    </location>
    <ligand>
        <name>Mg(2+)</name>
        <dbReference type="ChEBI" id="CHEBI:18420"/>
    </ligand>
</feature>
<dbReference type="SUPFAM" id="SSF50249">
    <property type="entry name" value="Nucleic acid-binding proteins"/>
    <property type="match status" value="2"/>
</dbReference>
<dbReference type="PANTHER" id="PTHR23355">
    <property type="entry name" value="RIBONUCLEASE"/>
    <property type="match status" value="1"/>
</dbReference>
<evidence type="ECO:0000256" key="7">
    <source>
        <dbReference type="ARBA" id="ARBA00022884"/>
    </source>
</evidence>
<evidence type="ECO:0000256" key="9">
    <source>
        <dbReference type="SAM" id="MobiDB-lite"/>
    </source>
</evidence>
<evidence type="ECO:0000256" key="6">
    <source>
        <dbReference type="ARBA" id="ARBA00022842"/>
    </source>
</evidence>
<dbReference type="EMBL" id="JAIZAY010000021">
    <property type="protein sequence ID" value="KAJ8021344.1"/>
    <property type="molecule type" value="Genomic_DNA"/>
</dbReference>
<dbReference type="Pfam" id="PF17849">
    <property type="entry name" value="OB_Dis3"/>
    <property type="match status" value="1"/>
</dbReference>
<dbReference type="InterPro" id="IPR041505">
    <property type="entry name" value="Dis3_CSD2"/>
</dbReference>
<dbReference type="Pfam" id="PF17216">
    <property type="entry name" value="Rrp44_CSD1"/>
    <property type="match status" value="1"/>
</dbReference>
<dbReference type="InterPro" id="IPR050180">
    <property type="entry name" value="RNR_Ribonuclease"/>
</dbReference>
<comment type="similarity">
    <text evidence="8">Belongs to the RNR ribonuclease family. DIS3L2 subfamily.</text>
</comment>
<dbReference type="FunFam" id="2.40.50.700:FF:000003">
    <property type="entry name" value="DIS3-like exonuclease 2"/>
    <property type="match status" value="1"/>
</dbReference>
<evidence type="ECO:0000256" key="5">
    <source>
        <dbReference type="ARBA" id="ARBA00022839"/>
    </source>
</evidence>
<feature type="region of interest" description="Disordered" evidence="9">
    <location>
        <begin position="289"/>
        <end position="372"/>
    </location>
</feature>
<dbReference type="GO" id="GO:0046872">
    <property type="term" value="F:metal ion binding"/>
    <property type="evidence" value="ECO:0007669"/>
    <property type="project" value="UniProtKB-KW"/>
</dbReference>
<dbReference type="EC" id="3.1.13.-" evidence="8"/>
<dbReference type="InterPro" id="IPR022966">
    <property type="entry name" value="RNase_II/R_CS"/>
</dbReference>
<keyword evidence="8" id="KW-0464">Manganese</keyword>
<evidence type="ECO:0000256" key="1">
    <source>
        <dbReference type="ARBA" id="ARBA00022490"/>
    </source>
</evidence>